<gene>
    <name evidence="1" type="ORF">PCOR1329_LOCUS8812</name>
</gene>
<organism evidence="1 2">
    <name type="scientific">Prorocentrum cordatum</name>
    <dbReference type="NCBI Taxonomy" id="2364126"/>
    <lineage>
        <taxon>Eukaryota</taxon>
        <taxon>Sar</taxon>
        <taxon>Alveolata</taxon>
        <taxon>Dinophyceae</taxon>
        <taxon>Prorocentrales</taxon>
        <taxon>Prorocentraceae</taxon>
        <taxon>Prorocentrum</taxon>
    </lineage>
</organism>
<reference evidence="1" key="1">
    <citation type="submission" date="2023-10" db="EMBL/GenBank/DDBJ databases">
        <authorList>
            <person name="Chen Y."/>
            <person name="Shah S."/>
            <person name="Dougan E. K."/>
            <person name="Thang M."/>
            <person name="Chan C."/>
        </authorList>
    </citation>
    <scope>NUCLEOTIDE SEQUENCE [LARGE SCALE GENOMIC DNA]</scope>
</reference>
<name>A0ABN9Q4V1_9DINO</name>
<sequence>MMAAVACVAAVVLALSFFICVRQRYMLHISRAANVKLFLDLSEAIQGELLAERHSDGVVFKRDYNYKTRNNSRNASKFGRSCSLGSVSIGSGSSPNNKQLGGLMNIFTPGSIHADGRKNAKEALDLRENMWRWVVDPEGTLSTTDDCLHSAVKVLVCLSLKSEAPKRPSQQKFGYLSQARSGSGLSLGTSGMHLPHISSSLGSDSSAEKSRSDREHCARVVSNTLLRLCKNAMLDAVDVRCCIVVDAGHVPGFVKSDAPVLQSGHNDHLIVADILPLMCDAADYCILVFDDGDSLSTIPQSRELSASRAVSSRDIGNTALNEVSRMSSAQGHGHTADLFLWHASSKKPFGPAVYLAGLAALTLKSDRQSYVQIGVDDDGDISLESLVPYSQRFEKNPATLQLNSEVDGVELHGGLLCLWALNVSHGSFGFVRDAAPVMAEMGHLRSNNWWSCLACRRRAGFTVSLSDDILQFFHSFRQQEPIDSHRQLARSSKRSTLAFASRFSNGASSMTTRLGTTARAQLLHSLKASLTRRAMISRYLRLYGRTKDNNCEWVSVASVCDTSSRFTIPSSHPVAFQLHSVAKDVDFLLDMGASAILDHIQRYMTLEDLADRIQGFLVAYLRRVNGFGDKDLAHRDQLAAFELYTAAAEGHRGGPCRRCQRFPLQQSRNARLPEGHEGLVDPAG</sequence>
<protein>
    <submittedName>
        <fullName evidence="1">Uncharacterized protein</fullName>
    </submittedName>
</protein>
<accession>A0ABN9Q4V1</accession>
<proteinExistence type="predicted"/>
<comment type="caution">
    <text evidence="1">The sequence shown here is derived from an EMBL/GenBank/DDBJ whole genome shotgun (WGS) entry which is preliminary data.</text>
</comment>
<evidence type="ECO:0000313" key="1">
    <source>
        <dbReference type="EMBL" id="CAK0800753.1"/>
    </source>
</evidence>
<evidence type="ECO:0000313" key="2">
    <source>
        <dbReference type="Proteomes" id="UP001189429"/>
    </source>
</evidence>
<keyword evidence="2" id="KW-1185">Reference proteome</keyword>
<dbReference type="Proteomes" id="UP001189429">
    <property type="component" value="Unassembled WGS sequence"/>
</dbReference>
<dbReference type="EMBL" id="CAUYUJ010002436">
    <property type="protein sequence ID" value="CAK0800753.1"/>
    <property type="molecule type" value="Genomic_DNA"/>
</dbReference>